<organism evidence="1 2">
    <name type="scientific">Paraburkholderia dilworthii</name>
    <dbReference type="NCBI Taxonomy" id="948106"/>
    <lineage>
        <taxon>Bacteria</taxon>
        <taxon>Pseudomonadati</taxon>
        <taxon>Pseudomonadota</taxon>
        <taxon>Betaproteobacteria</taxon>
        <taxon>Burkholderiales</taxon>
        <taxon>Burkholderiaceae</taxon>
        <taxon>Paraburkholderia</taxon>
    </lineage>
</organism>
<protein>
    <submittedName>
        <fullName evidence="1">Uncharacterized protein</fullName>
    </submittedName>
</protein>
<sequence>MTTNDETLKVWTTAAATAIAAGAPITVITAWLDGGLTPEPQLFKTAAHAHRVDVLIALFDAAKARGQHVVEAGAMAALAAPAASDASVLDNAACTVVVTRHTTPAMLNRSVSTVHGAGSVPFWWHAFRNADETGNLRGLLALLEGLGADLAATPFNDDGGRRHGEALRAFLLAQRIEQERVALREAVAEATEQPTTTAARGRRRL</sequence>
<name>A0ABW9D749_9BURK</name>
<dbReference type="RefSeq" id="WP_408212445.1">
    <property type="nucleotide sequence ID" value="NZ_JAQQBZ010000007.1"/>
</dbReference>
<evidence type="ECO:0000313" key="1">
    <source>
        <dbReference type="EMBL" id="MFM0593989.1"/>
    </source>
</evidence>
<evidence type="ECO:0000313" key="2">
    <source>
        <dbReference type="Proteomes" id="UP001629367"/>
    </source>
</evidence>
<reference evidence="1 2" key="1">
    <citation type="journal article" date="2024" name="Chem. Sci.">
        <title>Discovery of megapolipeptins by genome mining of a Burkholderiales bacteria collection.</title>
        <authorList>
            <person name="Paulo B.S."/>
            <person name="Recchia M.J.J."/>
            <person name="Lee S."/>
            <person name="Fergusson C.H."/>
            <person name="Romanowski S.B."/>
            <person name="Hernandez A."/>
            <person name="Krull N."/>
            <person name="Liu D.Y."/>
            <person name="Cavanagh H."/>
            <person name="Bos A."/>
            <person name="Gray C.A."/>
            <person name="Murphy B.T."/>
            <person name="Linington R.G."/>
            <person name="Eustaquio A.S."/>
        </authorList>
    </citation>
    <scope>NUCLEOTIDE SEQUENCE [LARGE SCALE GENOMIC DNA]</scope>
    <source>
        <strain evidence="1 2">RL17-335-BIF-A</strain>
    </source>
</reference>
<gene>
    <name evidence="1" type="ORF">PQQ68_13260</name>
</gene>
<dbReference type="Proteomes" id="UP001629367">
    <property type="component" value="Unassembled WGS sequence"/>
</dbReference>
<keyword evidence="2" id="KW-1185">Reference proteome</keyword>
<accession>A0ABW9D749</accession>
<comment type="caution">
    <text evidence="1">The sequence shown here is derived from an EMBL/GenBank/DDBJ whole genome shotgun (WGS) entry which is preliminary data.</text>
</comment>
<proteinExistence type="predicted"/>
<dbReference type="EMBL" id="JAQQBZ010000007">
    <property type="protein sequence ID" value="MFM0593989.1"/>
    <property type="molecule type" value="Genomic_DNA"/>
</dbReference>